<dbReference type="VEuPathDB" id="FungiDB:H257_12246"/>
<dbReference type="RefSeq" id="XP_009837699.1">
    <property type="nucleotide sequence ID" value="XM_009839397.1"/>
</dbReference>
<evidence type="ECO:0008006" key="2">
    <source>
        <dbReference type="Google" id="ProtNLM"/>
    </source>
</evidence>
<gene>
    <name evidence="1" type="ORF">H257_12246</name>
</gene>
<organism evidence="1">
    <name type="scientific">Aphanomyces astaci</name>
    <name type="common">Crayfish plague agent</name>
    <dbReference type="NCBI Taxonomy" id="112090"/>
    <lineage>
        <taxon>Eukaryota</taxon>
        <taxon>Sar</taxon>
        <taxon>Stramenopiles</taxon>
        <taxon>Oomycota</taxon>
        <taxon>Saprolegniomycetes</taxon>
        <taxon>Saprolegniales</taxon>
        <taxon>Verrucalvaceae</taxon>
        <taxon>Aphanomyces</taxon>
    </lineage>
</organism>
<protein>
    <recommendedName>
        <fullName evidence="2">PB1 domain-containing protein</fullName>
    </recommendedName>
</protein>
<dbReference type="OrthoDB" id="75664at2759"/>
<dbReference type="GeneID" id="20814242"/>
<dbReference type="STRING" id="112090.W4G1U9"/>
<name>W4G1U9_APHAT</name>
<dbReference type="EMBL" id="KI913152">
    <property type="protein sequence ID" value="ETV72913.1"/>
    <property type="molecule type" value="Genomic_DNA"/>
</dbReference>
<sequence>MDGAAQAMESPASLKIGYRGEIHRIRVDLATFGFHDLQELFASTFRLCHGSIAIQYKDDQRGSIVHDAIDSLRFFAVSNTEAMFHGHVAESMRTGAVVQQDQLDTCSLSALTLHNPHDAVVVYTATDQAVDVSLAPTQCTIERSLQLNNLGKLPNPAMPNPSTSDDPRGLAKWAAELALVRIIVPNADTAILVALLETSKGNVHVVMDALTS</sequence>
<dbReference type="SUPFAM" id="SSF54277">
    <property type="entry name" value="CAD &amp; PB1 domains"/>
    <property type="match status" value="1"/>
</dbReference>
<dbReference type="CDD" id="cd05992">
    <property type="entry name" value="PB1"/>
    <property type="match status" value="1"/>
</dbReference>
<proteinExistence type="predicted"/>
<reference evidence="1" key="1">
    <citation type="submission" date="2013-12" db="EMBL/GenBank/DDBJ databases">
        <title>The Genome Sequence of Aphanomyces astaci APO3.</title>
        <authorList>
            <consortium name="The Broad Institute Genomics Platform"/>
            <person name="Russ C."/>
            <person name="Tyler B."/>
            <person name="van West P."/>
            <person name="Dieguez-Uribeondo J."/>
            <person name="Young S.K."/>
            <person name="Zeng Q."/>
            <person name="Gargeya S."/>
            <person name="Fitzgerald M."/>
            <person name="Abouelleil A."/>
            <person name="Alvarado L."/>
            <person name="Chapman S.B."/>
            <person name="Gainer-Dewar J."/>
            <person name="Goldberg J."/>
            <person name="Griggs A."/>
            <person name="Gujja S."/>
            <person name="Hansen M."/>
            <person name="Howarth C."/>
            <person name="Imamovic A."/>
            <person name="Ireland A."/>
            <person name="Larimer J."/>
            <person name="McCowan C."/>
            <person name="Murphy C."/>
            <person name="Pearson M."/>
            <person name="Poon T.W."/>
            <person name="Priest M."/>
            <person name="Roberts A."/>
            <person name="Saif S."/>
            <person name="Shea T."/>
            <person name="Sykes S."/>
            <person name="Wortman J."/>
            <person name="Nusbaum C."/>
            <person name="Birren B."/>
        </authorList>
    </citation>
    <scope>NUCLEOTIDE SEQUENCE [LARGE SCALE GENOMIC DNA]</scope>
    <source>
        <strain evidence="1">APO3</strain>
    </source>
</reference>
<accession>W4G1U9</accession>
<dbReference type="AlphaFoldDB" id="W4G1U9"/>
<evidence type="ECO:0000313" key="1">
    <source>
        <dbReference type="EMBL" id="ETV72913.1"/>
    </source>
</evidence>